<dbReference type="InterPro" id="IPR017972">
    <property type="entry name" value="Cyt_P450_CS"/>
</dbReference>
<dbReference type="PANTHER" id="PTHR46696:SF4">
    <property type="entry name" value="BIOTIN BIOSYNTHESIS CYTOCHROME P450"/>
    <property type="match status" value="1"/>
</dbReference>
<comment type="cofactor">
    <cofactor evidence="1">
        <name>heme</name>
        <dbReference type="ChEBI" id="CHEBI:30413"/>
    </cofactor>
</comment>
<dbReference type="InterPro" id="IPR036396">
    <property type="entry name" value="Cyt_P450_sf"/>
</dbReference>
<dbReference type="Pfam" id="PF00067">
    <property type="entry name" value="p450"/>
    <property type="match status" value="1"/>
</dbReference>
<name>A0A160PP99_9CORY</name>
<dbReference type="PRINTS" id="PR00359">
    <property type="entry name" value="BP450"/>
</dbReference>
<evidence type="ECO:0000256" key="5">
    <source>
        <dbReference type="ARBA" id="ARBA00023002"/>
    </source>
</evidence>
<evidence type="ECO:0000256" key="2">
    <source>
        <dbReference type="ARBA" id="ARBA00010617"/>
    </source>
</evidence>
<keyword evidence="10" id="KW-1185">Reference proteome</keyword>
<dbReference type="GO" id="GO:0006707">
    <property type="term" value="P:cholesterol catabolic process"/>
    <property type="evidence" value="ECO:0007669"/>
    <property type="project" value="TreeGrafter"/>
</dbReference>
<evidence type="ECO:0000256" key="8">
    <source>
        <dbReference type="RuleBase" id="RU000461"/>
    </source>
</evidence>
<evidence type="ECO:0000256" key="1">
    <source>
        <dbReference type="ARBA" id="ARBA00001971"/>
    </source>
</evidence>
<dbReference type="InterPro" id="IPR002397">
    <property type="entry name" value="Cyt_P450_B"/>
</dbReference>
<keyword evidence="7 8" id="KW-0503">Monooxygenase</keyword>
<protein>
    <submittedName>
        <fullName evidence="9">Cytochrome P450</fullName>
    </submittedName>
</protein>
<sequence>MTDFQAIDLQLTDPQTFAGEDYHEIFTTLRREDPVHWTTGNYSRGFWSVTRHEDVLDMLDQPEVFSSSAGTHLPPDGRDLSEEERYRLGYDVQLVTSDPPIHNTKRRPFNKHFSVPAVKRFHDDCDRIVDAILDDAEAKGEVDLVKDIAALLPVNLFLNLMGVPEEDWEHLRGITITMLHPQDAEYLEDGVDPTQAIIQASDALYKYAYEHTMKRRGYEDQYDDFASLIANLKVEGEYLDERDAAWMSFSVIAGGLETTRNAAAVGILELMRNPDQAALLQDDKIAKNAVEEIIRWVTPSKNRLRVAMQDTTLGGKEIKKGDWVVGWGVSANRDEEVFENPQTFNILREHNPHLGFGDGEHLCLGRNVARLELQVLIQRLFARFPDVAPISEAEWVASDNTTGLKRLQIRVQPKIPSVVGS</sequence>
<keyword evidence="4 8" id="KW-0479">Metal-binding</keyword>
<dbReference type="AlphaFoldDB" id="A0A160PP99"/>
<dbReference type="InterPro" id="IPR001128">
    <property type="entry name" value="Cyt_P450"/>
</dbReference>
<dbReference type="EMBL" id="AP017369">
    <property type="protein sequence ID" value="BAU94421.1"/>
    <property type="molecule type" value="Genomic_DNA"/>
</dbReference>
<evidence type="ECO:0000313" key="10">
    <source>
        <dbReference type="Proteomes" id="UP000218244"/>
    </source>
</evidence>
<dbReference type="Gene3D" id="1.10.630.10">
    <property type="entry name" value="Cytochrome P450"/>
    <property type="match status" value="1"/>
</dbReference>
<evidence type="ECO:0000256" key="3">
    <source>
        <dbReference type="ARBA" id="ARBA00022617"/>
    </source>
</evidence>
<accession>A0A160PP99</accession>
<evidence type="ECO:0000256" key="4">
    <source>
        <dbReference type="ARBA" id="ARBA00022723"/>
    </source>
</evidence>
<dbReference type="RefSeq" id="WP_096453488.1">
    <property type="nucleotide sequence ID" value="NZ_AP017369.1"/>
</dbReference>
<gene>
    <name evidence="9" type="ORF">N24_0159</name>
</gene>
<dbReference type="GO" id="GO:0005506">
    <property type="term" value="F:iron ion binding"/>
    <property type="evidence" value="ECO:0007669"/>
    <property type="project" value="InterPro"/>
</dbReference>
<evidence type="ECO:0000256" key="7">
    <source>
        <dbReference type="ARBA" id="ARBA00023033"/>
    </source>
</evidence>
<organism evidence="9 10">
    <name type="scientific">Corynebacterium suranareeae</name>
    <dbReference type="NCBI Taxonomy" id="2506452"/>
    <lineage>
        <taxon>Bacteria</taxon>
        <taxon>Bacillati</taxon>
        <taxon>Actinomycetota</taxon>
        <taxon>Actinomycetes</taxon>
        <taxon>Mycobacteriales</taxon>
        <taxon>Corynebacteriaceae</taxon>
        <taxon>Corynebacterium</taxon>
    </lineage>
</organism>
<dbReference type="Proteomes" id="UP000218244">
    <property type="component" value="Chromosome"/>
</dbReference>
<evidence type="ECO:0000313" key="9">
    <source>
        <dbReference type="EMBL" id="BAU94421.1"/>
    </source>
</evidence>
<evidence type="ECO:0000256" key="6">
    <source>
        <dbReference type="ARBA" id="ARBA00023004"/>
    </source>
</evidence>
<dbReference type="GO" id="GO:0008395">
    <property type="term" value="F:steroid hydroxylase activity"/>
    <property type="evidence" value="ECO:0007669"/>
    <property type="project" value="TreeGrafter"/>
</dbReference>
<dbReference type="SUPFAM" id="SSF48264">
    <property type="entry name" value="Cytochrome P450"/>
    <property type="match status" value="1"/>
</dbReference>
<keyword evidence="6 8" id="KW-0408">Iron</keyword>
<comment type="similarity">
    <text evidence="2 8">Belongs to the cytochrome P450 family.</text>
</comment>
<dbReference type="PANTHER" id="PTHR46696">
    <property type="entry name" value="P450, PUTATIVE (EUROFUNG)-RELATED"/>
    <property type="match status" value="1"/>
</dbReference>
<dbReference type="GO" id="GO:0036199">
    <property type="term" value="F:cholest-4-en-3-one 26-monooxygenase activity"/>
    <property type="evidence" value="ECO:0007669"/>
    <property type="project" value="TreeGrafter"/>
</dbReference>
<proteinExistence type="inferred from homology"/>
<dbReference type="FunFam" id="1.10.630.10:FF:000018">
    <property type="entry name" value="Cytochrome P450 monooxygenase"/>
    <property type="match status" value="1"/>
</dbReference>
<dbReference type="KEGG" id="csur:N24_0159"/>
<reference evidence="9 10" key="1">
    <citation type="submission" date="2016-02" db="EMBL/GenBank/DDBJ databases">
        <title>Corynebacterium glutamicum N24 whole genome sequencing project.</title>
        <authorList>
            <person name="Matsutani M."/>
            <person name="Nangtapong N."/>
            <person name="Yakushi T."/>
            <person name="Matsushita K."/>
        </authorList>
    </citation>
    <scope>NUCLEOTIDE SEQUENCE [LARGE SCALE GENOMIC DNA]</scope>
    <source>
        <strain evidence="9 10">N24</strain>
    </source>
</reference>
<dbReference type="PROSITE" id="PS00086">
    <property type="entry name" value="CYTOCHROME_P450"/>
    <property type="match status" value="1"/>
</dbReference>
<keyword evidence="3 8" id="KW-0349">Heme</keyword>
<dbReference type="GO" id="GO:0020037">
    <property type="term" value="F:heme binding"/>
    <property type="evidence" value="ECO:0007669"/>
    <property type="project" value="InterPro"/>
</dbReference>
<keyword evidence="5 8" id="KW-0560">Oxidoreductase</keyword>